<keyword evidence="2" id="KW-1185">Reference proteome</keyword>
<reference evidence="1" key="1">
    <citation type="submission" date="2021-06" db="EMBL/GenBank/DDBJ databases">
        <authorList>
            <person name="Kallberg Y."/>
            <person name="Tangrot J."/>
            <person name="Rosling A."/>
        </authorList>
    </citation>
    <scope>NUCLEOTIDE SEQUENCE</scope>
    <source>
        <strain evidence="1">AU212A</strain>
    </source>
</reference>
<proteinExistence type="predicted"/>
<gene>
    <name evidence="1" type="ORF">SCALOS_LOCUS1615</name>
</gene>
<evidence type="ECO:0000313" key="1">
    <source>
        <dbReference type="EMBL" id="CAG8461079.1"/>
    </source>
</evidence>
<protein>
    <submittedName>
        <fullName evidence="1">8474_t:CDS:1</fullName>
    </submittedName>
</protein>
<accession>A0ACA9K9J0</accession>
<organism evidence="1 2">
    <name type="scientific">Scutellospora calospora</name>
    <dbReference type="NCBI Taxonomy" id="85575"/>
    <lineage>
        <taxon>Eukaryota</taxon>
        <taxon>Fungi</taxon>
        <taxon>Fungi incertae sedis</taxon>
        <taxon>Mucoromycota</taxon>
        <taxon>Glomeromycotina</taxon>
        <taxon>Glomeromycetes</taxon>
        <taxon>Diversisporales</taxon>
        <taxon>Gigasporaceae</taxon>
        <taxon>Scutellospora</taxon>
    </lineage>
</organism>
<dbReference type="Proteomes" id="UP000789860">
    <property type="component" value="Unassembled WGS sequence"/>
</dbReference>
<comment type="caution">
    <text evidence="1">The sequence shown here is derived from an EMBL/GenBank/DDBJ whole genome shotgun (WGS) entry which is preliminary data.</text>
</comment>
<dbReference type="EMBL" id="CAJVPM010001176">
    <property type="protein sequence ID" value="CAG8461079.1"/>
    <property type="molecule type" value="Genomic_DNA"/>
</dbReference>
<sequence>MNQSNLRIDVISDRRQRAIVNSRVFPKLSGPQFFKALCNLVYNDSFLNIDEKIYLIDDLSKISDIQNVSENIGEKRLCKYCNNKVIAILYCECCIRNYLKNQFNKWSSGNSKADKLIQSYQLSAISPSQIFEYIPYENFTNIKFIAKGGFSKIYSAIWENGPFTEWNIEQQELKRGVFSTWDS</sequence>
<evidence type="ECO:0000313" key="2">
    <source>
        <dbReference type="Proteomes" id="UP000789860"/>
    </source>
</evidence>
<name>A0ACA9K9J0_9GLOM</name>